<accession>A0A146GCP2</accession>
<evidence type="ECO:0000256" key="4">
    <source>
        <dbReference type="ARBA" id="ARBA00023295"/>
    </source>
</evidence>
<keyword evidence="4" id="KW-0326">Glycosidase</keyword>
<comment type="similarity">
    <text evidence="1 6">Belongs to the glycosyl hydrolase 1 family.</text>
</comment>
<dbReference type="STRING" id="690879.TSACC_22882"/>
<evidence type="ECO:0000256" key="3">
    <source>
        <dbReference type="ARBA" id="ARBA00022801"/>
    </source>
</evidence>
<dbReference type="PRINTS" id="PR00131">
    <property type="entry name" value="GLHYDRLASE1"/>
</dbReference>
<dbReference type="Proteomes" id="UP000076023">
    <property type="component" value="Unassembled WGS sequence"/>
</dbReference>
<protein>
    <recommendedName>
        <fullName evidence="2">beta-glucosidase</fullName>
        <ecNumber evidence="2">3.2.1.21</ecNumber>
    </recommendedName>
</protein>
<dbReference type="InterPro" id="IPR017853">
    <property type="entry name" value="GH"/>
</dbReference>
<feature type="active site" description="Nucleophile" evidence="5">
    <location>
        <position position="353"/>
    </location>
</feature>
<dbReference type="InterPro" id="IPR001360">
    <property type="entry name" value="Glyco_hydro_1"/>
</dbReference>
<dbReference type="RefSeq" id="WP_075080085.1">
    <property type="nucleotide sequence ID" value="NZ_BDCO01000002.1"/>
</dbReference>
<evidence type="ECO:0000256" key="2">
    <source>
        <dbReference type="ARBA" id="ARBA00012744"/>
    </source>
</evidence>
<sequence>MHYGRWVLGLLTAVLFTGCITPPTPPRIKRNNLGAKPETGPFWWGISSSAFQTEDRGEKPGSPNYFKTDWDLFAEAGRVPPKGDDATFSWSQFDKDLEALKKIGVNHYRFGVEWARIEPHPGQYNEAALRRYVDFARRLKAAGIEPVVTLWHFTFPDWMVVKGKPGRSRWLSPYYRERWPLFVDKVTRAMSPYVRTYVPQNEPNGDLALGYISSVWPPGMFLDFNMHARALTQSTWGFREAAKIIKQNRKDALVMAVVALPYWIRTFWDPTSAYYNFMQRINFAHLDRTYDVCDLIGFNYYYTEYADFTALLALKARRGRNYSLLGWVIQPHSLYKQINIVAKRYGKPIVITENGIATSRDIKRVRYLFNHMLEVKEAMADGADVRGYFVWTLVDNYEWHHGYKAPFGMSRMDPVTKRRLLRPSALFYKGIISTSEESSLLDEVSSQPELPQGFIER</sequence>
<dbReference type="EMBL" id="BDCO01000002">
    <property type="protein sequence ID" value="GAT34457.1"/>
    <property type="molecule type" value="Genomic_DNA"/>
</dbReference>
<evidence type="ECO:0000256" key="6">
    <source>
        <dbReference type="RuleBase" id="RU003690"/>
    </source>
</evidence>
<reference evidence="8" key="1">
    <citation type="journal article" date="2017" name="Genome Announc.">
        <title>Draft Genome Sequence of Terrimicrobium sacchariphilum NM-5T, a Facultative Anaerobic Soil Bacterium of the Class Spartobacteria.</title>
        <authorList>
            <person name="Qiu Y.L."/>
            <person name="Tourlousse D.M."/>
            <person name="Matsuura N."/>
            <person name="Ohashi A."/>
            <person name="Sekiguchi Y."/>
        </authorList>
    </citation>
    <scope>NUCLEOTIDE SEQUENCE [LARGE SCALE GENOMIC DNA]</scope>
    <source>
        <strain evidence="8">NM-5</strain>
    </source>
</reference>
<dbReference type="GO" id="GO:0005975">
    <property type="term" value="P:carbohydrate metabolic process"/>
    <property type="evidence" value="ECO:0007669"/>
    <property type="project" value="InterPro"/>
</dbReference>
<name>A0A146GCP2_TERSA</name>
<dbReference type="PANTHER" id="PTHR10353:SF36">
    <property type="entry name" value="LP05116P"/>
    <property type="match status" value="1"/>
</dbReference>
<evidence type="ECO:0000313" key="8">
    <source>
        <dbReference type="Proteomes" id="UP000076023"/>
    </source>
</evidence>
<dbReference type="Pfam" id="PF00232">
    <property type="entry name" value="Glyco_hydro_1"/>
    <property type="match status" value="2"/>
</dbReference>
<dbReference type="PROSITE" id="PS51257">
    <property type="entry name" value="PROKAR_LIPOPROTEIN"/>
    <property type="match status" value="1"/>
</dbReference>
<proteinExistence type="inferred from homology"/>
<gene>
    <name evidence="7" type="ORF">TSACC_22882</name>
</gene>
<evidence type="ECO:0000256" key="1">
    <source>
        <dbReference type="ARBA" id="ARBA00010838"/>
    </source>
</evidence>
<comment type="caution">
    <text evidence="7">The sequence shown here is derived from an EMBL/GenBank/DDBJ whole genome shotgun (WGS) entry which is preliminary data.</text>
</comment>
<evidence type="ECO:0000313" key="7">
    <source>
        <dbReference type="EMBL" id="GAT34457.1"/>
    </source>
</evidence>
<dbReference type="SUPFAM" id="SSF51445">
    <property type="entry name" value="(Trans)glycosidases"/>
    <property type="match status" value="1"/>
</dbReference>
<dbReference type="Gene3D" id="3.20.20.80">
    <property type="entry name" value="Glycosidases"/>
    <property type="match status" value="1"/>
</dbReference>
<dbReference type="AlphaFoldDB" id="A0A146GCP2"/>
<dbReference type="EC" id="3.2.1.21" evidence="2"/>
<dbReference type="OrthoDB" id="9765195at2"/>
<evidence type="ECO:0000256" key="5">
    <source>
        <dbReference type="PROSITE-ProRule" id="PRU10055"/>
    </source>
</evidence>
<dbReference type="InterPro" id="IPR018120">
    <property type="entry name" value="Glyco_hydro_1_AS"/>
</dbReference>
<dbReference type="InParanoid" id="A0A146GCP2"/>
<organism evidence="7 8">
    <name type="scientific">Terrimicrobium sacchariphilum</name>
    <dbReference type="NCBI Taxonomy" id="690879"/>
    <lineage>
        <taxon>Bacteria</taxon>
        <taxon>Pseudomonadati</taxon>
        <taxon>Verrucomicrobiota</taxon>
        <taxon>Terrimicrobiia</taxon>
        <taxon>Terrimicrobiales</taxon>
        <taxon>Terrimicrobiaceae</taxon>
        <taxon>Terrimicrobium</taxon>
    </lineage>
</organism>
<keyword evidence="8" id="KW-1185">Reference proteome</keyword>
<dbReference type="PANTHER" id="PTHR10353">
    <property type="entry name" value="GLYCOSYL HYDROLASE"/>
    <property type="match status" value="1"/>
</dbReference>
<keyword evidence="3" id="KW-0378">Hydrolase</keyword>
<dbReference type="GO" id="GO:0008422">
    <property type="term" value="F:beta-glucosidase activity"/>
    <property type="evidence" value="ECO:0007669"/>
    <property type="project" value="UniProtKB-EC"/>
</dbReference>
<dbReference type="PROSITE" id="PS00572">
    <property type="entry name" value="GLYCOSYL_HYDROL_F1_1"/>
    <property type="match status" value="1"/>
</dbReference>